<dbReference type="AlphaFoldDB" id="A0A6G1I8R3"/>
<dbReference type="OrthoDB" id="202415at2759"/>
<dbReference type="InterPro" id="IPR051091">
    <property type="entry name" value="O-Glucosyltr/Glycosyltrsf_90"/>
</dbReference>
<proteinExistence type="predicted"/>
<dbReference type="PANTHER" id="PTHR12203:SF107">
    <property type="entry name" value="GLYCOSYL TRANSFERASE CAP10 DOMAIN-CONTAINING PROTEIN"/>
    <property type="match status" value="1"/>
</dbReference>
<protein>
    <recommendedName>
        <fullName evidence="2">Glycosyl transferase CAP10 domain-containing protein</fullName>
    </recommendedName>
</protein>
<sequence>MSVKGRNDSLSSSIDPESPWTFDTTRDSQDYNLTRAQCAATFSGLFAELDRAVAHRKTAGPITPGDIDINWSSGAIRAMIHNRQLSILSHTLLPSSHHRMRALAILHAINRAVLTSRDPVPNIEFAFSIADIADPYRLGRTIWALSRRPEEKEKWLMSDFGYWSWPLGQVGEYSQIRAEIVDAERGVEFKDKIPQAVWRGAAGTNALRKDLLRVTKGKNWADVRELFWASATELRPESASLALSIPAHCRYQFVVQTEGRSYSGRGKYLQNCRSVFVAHKRVWIEPHHALLVPAGPDQNYVEVESDFSDLEGKIQDLRKRPAEAERIARNGVKVFRDRVLTPAAQACYWRRLFEAWASVSFEPEAWEMVEVKGRVARKLRGVPFESFV</sequence>
<gene>
    <name evidence="3" type="ORF">EJ06DRAFT_541149</name>
</gene>
<evidence type="ECO:0000259" key="2">
    <source>
        <dbReference type="SMART" id="SM00672"/>
    </source>
</evidence>
<reference evidence="3" key="1">
    <citation type="journal article" date="2020" name="Stud. Mycol.">
        <title>101 Dothideomycetes genomes: a test case for predicting lifestyles and emergence of pathogens.</title>
        <authorList>
            <person name="Haridas S."/>
            <person name="Albert R."/>
            <person name="Binder M."/>
            <person name="Bloem J."/>
            <person name="Labutti K."/>
            <person name="Salamov A."/>
            <person name="Andreopoulos B."/>
            <person name="Baker S."/>
            <person name="Barry K."/>
            <person name="Bills G."/>
            <person name="Bluhm B."/>
            <person name="Cannon C."/>
            <person name="Castanera R."/>
            <person name="Culley D."/>
            <person name="Daum C."/>
            <person name="Ezra D."/>
            <person name="Gonzalez J."/>
            <person name="Henrissat B."/>
            <person name="Kuo A."/>
            <person name="Liang C."/>
            <person name="Lipzen A."/>
            <person name="Lutzoni F."/>
            <person name="Magnuson J."/>
            <person name="Mondo S."/>
            <person name="Nolan M."/>
            <person name="Ohm R."/>
            <person name="Pangilinan J."/>
            <person name="Park H.-J."/>
            <person name="Ramirez L."/>
            <person name="Alfaro M."/>
            <person name="Sun H."/>
            <person name="Tritt A."/>
            <person name="Yoshinaga Y."/>
            <person name="Zwiers L.-H."/>
            <person name="Turgeon B."/>
            <person name="Goodwin S."/>
            <person name="Spatafora J."/>
            <person name="Crous P."/>
            <person name="Grigoriev I."/>
        </authorList>
    </citation>
    <scope>NUCLEOTIDE SEQUENCE</scope>
    <source>
        <strain evidence="3">CBS 262.69</strain>
    </source>
</reference>
<dbReference type="Proteomes" id="UP000799640">
    <property type="component" value="Unassembled WGS sequence"/>
</dbReference>
<dbReference type="PANTHER" id="PTHR12203">
    <property type="entry name" value="KDEL LYS-ASP-GLU-LEU CONTAINING - RELATED"/>
    <property type="match status" value="1"/>
</dbReference>
<feature type="region of interest" description="Disordered" evidence="1">
    <location>
        <begin position="1"/>
        <end position="23"/>
    </location>
</feature>
<dbReference type="SMART" id="SM00672">
    <property type="entry name" value="CAP10"/>
    <property type="match status" value="1"/>
</dbReference>
<dbReference type="InterPro" id="IPR006598">
    <property type="entry name" value="CAP10"/>
</dbReference>
<evidence type="ECO:0000256" key="1">
    <source>
        <dbReference type="SAM" id="MobiDB-lite"/>
    </source>
</evidence>
<dbReference type="EMBL" id="ML996688">
    <property type="protein sequence ID" value="KAF2404680.1"/>
    <property type="molecule type" value="Genomic_DNA"/>
</dbReference>
<organism evidence="3 4">
    <name type="scientific">Trichodelitschia bisporula</name>
    <dbReference type="NCBI Taxonomy" id="703511"/>
    <lineage>
        <taxon>Eukaryota</taxon>
        <taxon>Fungi</taxon>
        <taxon>Dikarya</taxon>
        <taxon>Ascomycota</taxon>
        <taxon>Pezizomycotina</taxon>
        <taxon>Dothideomycetes</taxon>
        <taxon>Dothideomycetes incertae sedis</taxon>
        <taxon>Phaeotrichales</taxon>
        <taxon>Phaeotrichaceae</taxon>
        <taxon>Trichodelitschia</taxon>
    </lineage>
</organism>
<name>A0A6G1I8R3_9PEZI</name>
<evidence type="ECO:0000313" key="3">
    <source>
        <dbReference type="EMBL" id="KAF2404680.1"/>
    </source>
</evidence>
<accession>A0A6G1I8R3</accession>
<feature type="domain" description="Glycosyl transferase CAP10" evidence="2">
    <location>
        <begin position="119"/>
        <end position="361"/>
    </location>
</feature>
<keyword evidence="4" id="KW-1185">Reference proteome</keyword>
<dbReference type="Pfam" id="PF05686">
    <property type="entry name" value="Glyco_transf_90"/>
    <property type="match status" value="1"/>
</dbReference>
<evidence type="ECO:0000313" key="4">
    <source>
        <dbReference type="Proteomes" id="UP000799640"/>
    </source>
</evidence>